<organism evidence="1 2">
    <name type="scientific">Candidatus Portnoybacteria bacterium CG11_big_fil_rev_8_21_14_0_20_40_15</name>
    <dbReference type="NCBI Taxonomy" id="1974817"/>
    <lineage>
        <taxon>Bacteria</taxon>
        <taxon>Candidatus Portnoyibacteriota</taxon>
    </lineage>
</organism>
<gene>
    <name evidence="1" type="ORF">COV84_01555</name>
</gene>
<protein>
    <submittedName>
        <fullName evidence="1">GxxExxY protein</fullName>
    </submittedName>
</protein>
<evidence type="ECO:0000313" key="1">
    <source>
        <dbReference type="EMBL" id="PIQ75371.1"/>
    </source>
</evidence>
<sequence length="131" mass="15681">MATNDTNKKSKIIYPELSYKLCGLFYKIHNQLGRFCREKNYSDALERELNQERIAYSKETNAYISYKNGDIYAGRYDFLIDDKILIELKARPYITKEDYYQLLRYLKAKNIKLGLLVNFRNKYLKPKRIAN</sequence>
<evidence type="ECO:0000313" key="2">
    <source>
        <dbReference type="Proteomes" id="UP000229317"/>
    </source>
</evidence>
<dbReference type="AlphaFoldDB" id="A0A2H0KT88"/>
<proteinExistence type="predicted"/>
<dbReference type="NCBIfam" id="TIGR04256">
    <property type="entry name" value="GxxExxY"/>
    <property type="match status" value="1"/>
</dbReference>
<comment type="caution">
    <text evidence="1">The sequence shown here is derived from an EMBL/GenBank/DDBJ whole genome shotgun (WGS) entry which is preliminary data.</text>
</comment>
<reference evidence="1 2" key="1">
    <citation type="submission" date="2017-09" db="EMBL/GenBank/DDBJ databases">
        <title>Depth-based differentiation of microbial function through sediment-hosted aquifers and enrichment of novel symbionts in the deep terrestrial subsurface.</title>
        <authorList>
            <person name="Probst A.J."/>
            <person name="Ladd B."/>
            <person name="Jarett J.K."/>
            <person name="Geller-Mcgrath D.E."/>
            <person name="Sieber C.M."/>
            <person name="Emerson J.B."/>
            <person name="Anantharaman K."/>
            <person name="Thomas B.C."/>
            <person name="Malmstrom R."/>
            <person name="Stieglmeier M."/>
            <person name="Klingl A."/>
            <person name="Woyke T."/>
            <person name="Ryan C.M."/>
            <person name="Banfield J.F."/>
        </authorList>
    </citation>
    <scope>NUCLEOTIDE SEQUENCE [LARGE SCALE GENOMIC DNA]</scope>
    <source>
        <strain evidence="1">CG11_big_fil_rev_8_21_14_0_20_40_15</strain>
    </source>
</reference>
<dbReference type="Pfam" id="PF13366">
    <property type="entry name" value="PDDEXK_3"/>
    <property type="match status" value="1"/>
</dbReference>
<dbReference type="InterPro" id="IPR026350">
    <property type="entry name" value="GxxExxY"/>
</dbReference>
<dbReference type="EMBL" id="PCVO01000023">
    <property type="protein sequence ID" value="PIQ75371.1"/>
    <property type="molecule type" value="Genomic_DNA"/>
</dbReference>
<dbReference type="Proteomes" id="UP000229317">
    <property type="component" value="Unassembled WGS sequence"/>
</dbReference>
<accession>A0A2H0KT88</accession>
<name>A0A2H0KT88_9BACT</name>